<keyword evidence="10" id="KW-1185">Reference proteome</keyword>
<evidence type="ECO:0000313" key="9">
    <source>
        <dbReference type="EMBL" id="CAD7631417.1"/>
    </source>
</evidence>
<dbReference type="SMART" id="SM00020">
    <property type="entry name" value="Tryp_SPc"/>
    <property type="match status" value="1"/>
</dbReference>
<evidence type="ECO:0000313" key="10">
    <source>
        <dbReference type="Proteomes" id="UP000759131"/>
    </source>
</evidence>
<comment type="subcellular location">
    <subcellularLocation>
        <location evidence="1">Secreted</location>
    </subcellularLocation>
</comment>
<dbReference type="GO" id="GO:0006508">
    <property type="term" value="P:proteolysis"/>
    <property type="evidence" value="ECO:0007669"/>
    <property type="project" value="UniProtKB-KW"/>
</dbReference>
<evidence type="ECO:0000256" key="7">
    <source>
        <dbReference type="ARBA" id="ARBA00024195"/>
    </source>
</evidence>
<keyword evidence="4" id="KW-0378">Hydrolase</keyword>
<dbReference type="AlphaFoldDB" id="A0A7R9KZZ0"/>
<dbReference type="Gene3D" id="2.40.10.10">
    <property type="entry name" value="Trypsin-like serine proteases"/>
    <property type="match status" value="2"/>
</dbReference>
<dbReference type="OrthoDB" id="6510574at2759"/>
<dbReference type="Proteomes" id="UP000759131">
    <property type="component" value="Unassembled WGS sequence"/>
</dbReference>
<evidence type="ECO:0000256" key="1">
    <source>
        <dbReference type="ARBA" id="ARBA00004613"/>
    </source>
</evidence>
<evidence type="ECO:0000256" key="6">
    <source>
        <dbReference type="ARBA" id="ARBA00023157"/>
    </source>
</evidence>
<evidence type="ECO:0000256" key="4">
    <source>
        <dbReference type="ARBA" id="ARBA00022801"/>
    </source>
</evidence>
<feature type="domain" description="Peptidase S1" evidence="8">
    <location>
        <begin position="1"/>
        <end position="196"/>
    </location>
</feature>
<evidence type="ECO:0000256" key="5">
    <source>
        <dbReference type="ARBA" id="ARBA00022825"/>
    </source>
</evidence>
<dbReference type="FunFam" id="2.40.10.10:FF:000002">
    <property type="entry name" value="Transmembrane protease serine"/>
    <property type="match status" value="1"/>
</dbReference>
<dbReference type="GO" id="GO:0005615">
    <property type="term" value="C:extracellular space"/>
    <property type="evidence" value="ECO:0007669"/>
    <property type="project" value="TreeGrafter"/>
</dbReference>
<comment type="similarity">
    <text evidence="7">Belongs to the peptidase S1 family. CLIP subfamily.</text>
</comment>
<dbReference type="PANTHER" id="PTHR24264:SF65">
    <property type="entry name" value="SRCR DOMAIN-CONTAINING PROTEIN"/>
    <property type="match status" value="1"/>
</dbReference>
<feature type="non-terminal residue" evidence="9">
    <location>
        <position position="1"/>
    </location>
</feature>
<protein>
    <recommendedName>
        <fullName evidence="8">Peptidase S1 domain-containing protein</fullName>
    </recommendedName>
</protein>
<dbReference type="PRINTS" id="PR00722">
    <property type="entry name" value="CHYMOTRYPSIN"/>
</dbReference>
<evidence type="ECO:0000256" key="3">
    <source>
        <dbReference type="ARBA" id="ARBA00022670"/>
    </source>
</evidence>
<dbReference type="CDD" id="cd00190">
    <property type="entry name" value="Tryp_SPc"/>
    <property type="match status" value="1"/>
</dbReference>
<dbReference type="InterPro" id="IPR033116">
    <property type="entry name" value="TRYPSIN_SER"/>
</dbReference>
<keyword evidence="2" id="KW-0964">Secreted</keyword>
<gene>
    <name evidence="9" type="ORF">OSB1V03_LOCUS11826</name>
</gene>
<keyword evidence="5" id="KW-0720">Serine protease</keyword>
<name>A0A7R9KZZ0_9ACAR</name>
<evidence type="ECO:0000256" key="2">
    <source>
        <dbReference type="ARBA" id="ARBA00022525"/>
    </source>
</evidence>
<proteinExistence type="inferred from homology"/>
<dbReference type="EMBL" id="CAJPIZ010009440">
    <property type="protein sequence ID" value="CAG2111847.1"/>
    <property type="molecule type" value="Genomic_DNA"/>
</dbReference>
<dbReference type="InterPro" id="IPR001254">
    <property type="entry name" value="Trypsin_dom"/>
</dbReference>
<dbReference type="SUPFAM" id="SSF50494">
    <property type="entry name" value="Trypsin-like serine proteases"/>
    <property type="match status" value="1"/>
</dbReference>
<keyword evidence="3" id="KW-0645">Protease</keyword>
<dbReference type="PANTHER" id="PTHR24264">
    <property type="entry name" value="TRYPSIN-RELATED"/>
    <property type="match status" value="1"/>
</dbReference>
<keyword evidence="6" id="KW-1015">Disulfide bond</keyword>
<dbReference type="EMBL" id="OC864015">
    <property type="protein sequence ID" value="CAD7631417.1"/>
    <property type="molecule type" value="Genomic_DNA"/>
</dbReference>
<dbReference type="PROSITE" id="PS50240">
    <property type="entry name" value="TRYPSIN_DOM"/>
    <property type="match status" value="1"/>
</dbReference>
<dbReference type="InterPro" id="IPR009003">
    <property type="entry name" value="Peptidase_S1_PA"/>
</dbReference>
<dbReference type="InterPro" id="IPR043504">
    <property type="entry name" value="Peptidase_S1_PA_chymotrypsin"/>
</dbReference>
<sequence length="196" mass="22068">MNTVCNHRFRTEDSWKGIIMKVGTNLMYDPKAFNHTIAKVIVHDQWDTVEQANDIALVRLKLKLTFLTKGLQYTINSVCLPKKDFEVAVSTTVTLSGFGQLGEHESKPDYLQKLDMPIFDHETCIKNYDEHVKLNDMKLCAGGIGGHDSCMGDSGGPLIYNIEGRMHVIGVVSFGLPCAQKDYPGVYTKVSKYYDW</sequence>
<dbReference type="PROSITE" id="PS00135">
    <property type="entry name" value="TRYPSIN_SER"/>
    <property type="match status" value="1"/>
</dbReference>
<reference evidence="9" key="1">
    <citation type="submission" date="2020-11" db="EMBL/GenBank/DDBJ databases">
        <authorList>
            <person name="Tran Van P."/>
        </authorList>
    </citation>
    <scope>NUCLEOTIDE SEQUENCE</scope>
</reference>
<accession>A0A7R9KZZ0</accession>
<organism evidence="9">
    <name type="scientific">Medioppia subpectinata</name>
    <dbReference type="NCBI Taxonomy" id="1979941"/>
    <lineage>
        <taxon>Eukaryota</taxon>
        <taxon>Metazoa</taxon>
        <taxon>Ecdysozoa</taxon>
        <taxon>Arthropoda</taxon>
        <taxon>Chelicerata</taxon>
        <taxon>Arachnida</taxon>
        <taxon>Acari</taxon>
        <taxon>Acariformes</taxon>
        <taxon>Sarcoptiformes</taxon>
        <taxon>Oribatida</taxon>
        <taxon>Brachypylina</taxon>
        <taxon>Oppioidea</taxon>
        <taxon>Oppiidae</taxon>
        <taxon>Medioppia</taxon>
    </lineage>
</organism>
<dbReference type="GO" id="GO:0004252">
    <property type="term" value="F:serine-type endopeptidase activity"/>
    <property type="evidence" value="ECO:0007669"/>
    <property type="project" value="InterPro"/>
</dbReference>
<dbReference type="InterPro" id="IPR050127">
    <property type="entry name" value="Serine_Proteases_S1"/>
</dbReference>
<evidence type="ECO:0000259" key="8">
    <source>
        <dbReference type="PROSITE" id="PS50240"/>
    </source>
</evidence>
<dbReference type="Pfam" id="PF00089">
    <property type="entry name" value="Trypsin"/>
    <property type="match status" value="1"/>
</dbReference>
<dbReference type="InterPro" id="IPR001314">
    <property type="entry name" value="Peptidase_S1A"/>
</dbReference>